<dbReference type="GO" id="GO:0016342">
    <property type="term" value="C:catenin complex"/>
    <property type="evidence" value="ECO:0007669"/>
    <property type="project" value="TreeGrafter"/>
</dbReference>
<feature type="region of interest" description="Disordered" evidence="9">
    <location>
        <begin position="263"/>
        <end position="285"/>
    </location>
</feature>
<dbReference type="GO" id="GO:0008013">
    <property type="term" value="F:beta-catenin binding"/>
    <property type="evidence" value="ECO:0007669"/>
    <property type="project" value="TreeGrafter"/>
</dbReference>
<evidence type="ECO:0000313" key="13">
    <source>
        <dbReference type="Proteomes" id="UP000440578"/>
    </source>
</evidence>
<gene>
    <name evidence="12" type="primary">Cad99C_0</name>
    <name evidence="12" type="ORF">FJT64_008904</name>
</gene>
<keyword evidence="13" id="KW-1185">Reference proteome</keyword>
<dbReference type="GO" id="GO:0007156">
    <property type="term" value="P:homophilic cell adhesion via plasma membrane adhesion molecules"/>
    <property type="evidence" value="ECO:0007669"/>
    <property type="project" value="InterPro"/>
</dbReference>
<dbReference type="InterPro" id="IPR039808">
    <property type="entry name" value="Cadherin"/>
</dbReference>
<evidence type="ECO:0000313" key="12">
    <source>
        <dbReference type="EMBL" id="KAF0293209.1"/>
    </source>
</evidence>
<feature type="transmembrane region" description="Helical" evidence="10">
    <location>
        <begin position="166"/>
        <end position="191"/>
    </location>
</feature>
<dbReference type="PROSITE" id="PS50268">
    <property type="entry name" value="CADHERIN_2"/>
    <property type="match status" value="1"/>
</dbReference>
<feature type="region of interest" description="Disordered" evidence="9">
    <location>
        <begin position="304"/>
        <end position="333"/>
    </location>
</feature>
<name>A0A6A4VJD1_AMPAM</name>
<dbReference type="GO" id="GO:0016339">
    <property type="term" value="P:calcium-dependent cell-cell adhesion via plasma membrane cell adhesion molecules"/>
    <property type="evidence" value="ECO:0007669"/>
    <property type="project" value="TreeGrafter"/>
</dbReference>
<evidence type="ECO:0000256" key="8">
    <source>
        <dbReference type="PROSITE-ProRule" id="PRU00043"/>
    </source>
</evidence>
<dbReference type="GO" id="GO:0044331">
    <property type="term" value="P:cell-cell adhesion mediated by cadherin"/>
    <property type="evidence" value="ECO:0007669"/>
    <property type="project" value="TreeGrafter"/>
</dbReference>
<dbReference type="SUPFAM" id="SSF49313">
    <property type="entry name" value="Cadherin-like"/>
    <property type="match status" value="2"/>
</dbReference>
<dbReference type="PRINTS" id="PR00205">
    <property type="entry name" value="CADHERIN"/>
</dbReference>
<proteinExistence type="predicted"/>
<dbReference type="GO" id="GO:0005509">
    <property type="term" value="F:calcium ion binding"/>
    <property type="evidence" value="ECO:0007669"/>
    <property type="project" value="UniProtKB-UniRule"/>
</dbReference>
<dbReference type="PANTHER" id="PTHR24027">
    <property type="entry name" value="CADHERIN-23"/>
    <property type="match status" value="1"/>
</dbReference>
<sequence>MPEKPSQFKIQRNGEVVLVEPLDYETQDRLNFSVVATNGRQTDTANISIIVLNVNDWDPRFRYPSFDFAASPSARPGDVVGRLTVYDGDRGDRVSLGLMGQDARGFSVTKEGDLVIRDVSVLNSSVAHLVAVARDSGVPPRRSSVPVTVRFPQELLGPSTRAESSLLLMIIFGVLLGVLILVIVTLALYICKYKKDRARNRRTSPALGTKVASYVNNSIPHEKLDGGGSGSGPDSPRSSHIGSNLVVDLDTVNLDRSLGGTATLSRSSRRFSRGASANGSLRNPLATGADLGTATLARQAAAVRGSQRSLQSNASSTFRPGGSVSGWPDGSIPKRVKKLSWEDEQNRVRTELDPDVSVTPLPNTPSVEMEQSPVAVYF</sequence>
<evidence type="ECO:0000256" key="5">
    <source>
        <dbReference type="ARBA" id="ARBA00022837"/>
    </source>
</evidence>
<feature type="region of interest" description="Disordered" evidence="9">
    <location>
        <begin position="222"/>
        <end position="242"/>
    </location>
</feature>
<dbReference type="GO" id="GO:0034332">
    <property type="term" value="P:adherens junction organization"/>
    <property type="evidence" value="ECO:0007669"/>
    <property type="project" value="TreeGrafter"/>
</dbReference>
<feature type="region of interest" description="Disordered" evidence="9">
    <location>
        <begin position="345"/>
        <end position="378"/>
    </location>
</feature>
<keyword evidence="5 8" id="KW-0106">Calcium</keyword>
<dbReference type="GO" id="GO:0007043">
    <property type="term" value="P:cell-cell junction assembly"/>
    <property type="evidence" value="ECO:0007669"/>
    <property type="project" value="TreeGrafter"/>
</dbReference>
<dbReference type="Proteomes" id="UP000440578">
    <property type="component" value="Unassembled WGS sequence"/>
</dbReference>
<dbReference type="Gene3D" id="2.60.40.60">
    <property type="entry name" value="Cadherins"/>
    <property type="match status" value="2"/>
</dbReference>
<dbReference type="GO" id="GO:0016477">
    <property type="term" value="P:cell migration"/>
    <property type="evidence" value="ECO:0007669"/>
    <property type="project" value="TreeGrafter"/>
</dbReference>
<keyword evidence="4" id="KW-0677">Repeat</keyword>
<protein>
    <submittedName>
        <fullName evidence="12">Fat-like cadherin-related tumor suppressor</fullName>
    </submittedName>
</protein>
<evidence type="ECO:0000256" key="6">
    <source>
        <dbReference type="ARBA" id="ARBA00022989"/>
    </source>
</evidence>
<accession>A0A6A4VJD1</accession>
<comment type="caution">
    <text evidence="12">The sequence shown here is derived from an EMBL/GenBank/DDBJ whole genome shotgun (WGS) entry which is preliminary data.</text>
</comment>
<feature type="compositionally biased region" description="Polar residues" evidence="9">
    <location>
        <begin position="306"/>
        <end position="318"/>
    </location>
</feature>
<dbReference type="PANTHER" id="PTHR24027:SF422">
    <property type="entry name" value="CADHERIN DOMAIN-CONTAINING PROTEIN"/>
    <property type="match status" value="1"/>
</dbReference>
<dbReference type="EMBL" id="VIIS01001762">
    <property type="protein sequence ID" value="KAF0293209.1"/>
    <property type="molecule type" value="Genomic_DNA"/>
</dbReference>
<dbReference type="GO" id="GO:0000902">
    <property type="term" value="P:cell morphogenesis"/>
    <property type="evidence" value="ECO:0007669"/>
    <property type="project" value="TreeGrafter"/>
</dbReference>
<feature type="compositionally biased region" description="Low complexity" evidence="9">
    <location>
        <begin position="273"/>
        <end position="285"/>
    </location>
</feature>
<keyword evidence="6 10" id="KW-1133">Transmembrane helix</keyword>
<evidence type="ECO:0000256" key="3">
    <source>
        <dbReference type="ARBA" id="ARBA00022729"/>
    </source>
</evidence>
<evidence type="ECO:0000256" key="1">
    <source>
        <dbReference type="ARBA" id="ARBA00004167"/>
    </source>
</evidence>
<dbReference type="CDD" id="cd11304">
    <property type="entry name" value="Cadherin_repeat"/>
    <property type="match status" value="2"/>
</dbReference>
<comment type="subcellular location">
    <subcellularLocation>
        <location evidence="1">Membrane</location>
        <topology evidence="1">Single-pass membrane protein</topology>
    </subcellularLocation>
</comment>
<reference evidence="12 13" key="1">
    <citation type="submission" date="2019-07" db="EMBL/GenBank/DDBJ databases">
        <title>Draft genome assembly of a fouling barnacle, Amphibalanus amphitrite (Darwin, 1854): The first reference genome for Thecostraca.</title>
        <authorList>
            <person name="Kim W."/>
        </authorList>
    </citation>
    <scope>NUCLEOTIDE SEQUENCE [LARGE SCALE GENOMIC DNA]</scope>
    <source>
        <strain evidence="12">SNU_AA5</strain>
        <tissue evidence="12">Soma without cirri and trophi</tissue>
    </source>
</reference>
<evidence type="ECO:0000256" key="10">
    <source>
        <dbReference type="SAM" id="Phobius"/>
    </source>
</evidence>
<dbReference type="AlphaFoldDB" id="A0A6A4VJD1"/>
<keyword evidence="2 10" id="KW-0812">Transmembrane</keyword>
<evidence type="ECO:0000259" key="11">
    <source>
        <dbReference type="PROSITE" id="PS50268"/>
    </source>
</evidence>
<organism evidence="12 13">
    <name type="scientific">Amphibalanus amphitrite</name>
    <name type="common">Striped barnacle</name>
    <name type="synonym">Balanus amphitrite</name>
    <dbReference type="NCBI Taxonomy" id="1232801"/>
    <lineage>
        <taxon>Eukaryota</taxon>
        <taxon>Metazoa</taxon>
        <taxon>Ecdysozoa</taxon>
        <taxon>Arthropoda</taxon>
        <taxon>Crustacea</taxon>
        <taxon>Multicrustacea</taxon>
        <taxon>Cirripedia</taxon>
        <taxon>Thoracica</taxon>
        <taxon>Thoracicalcarea</taxon>
        <taxon>Balanomorpha</taxon>
        <taxon>Balanoidea</taxon>
        <taxon>Balanidae</taxon>
        <taxon>Amphibalaninae</taxon>
        <taxon>Amphibalanus</taxon>
    </lineage>
</organism>
<feature type="domain" description="Cadherin" evidence="11">
    <location>
        <begin position="8"/>
        <end position="61"/>
    </location>
</feature>
<dbReference type="InterPro" id="IPR015919">
    <property type="entry name" value="Cadherin-like_sf"/>
</dbReference>
<keyword evidence="3" id="KW-0732">Signal</keyword>
<evidence type="ECO:0000256" key="4">
    <source>
        <dbReference type="ARBA" id="ARBA00022737"/>
    </source>
</evidence>
<dbReference type="GO" id="GO:0045296">
    <property type="term" value="F:cadherin binding"/>
    <property type="evidence" value="ECO:0007669"/>
    <property type="project" value="TreeGrafter"/>
</dbReference>
<evidence type="ECO:0000256" key="9">
    <source>
        <dbReference type="SAM" id="MobiDB-lite"/>
    </source>
</evidence>
<dbReference type="InterPro" id="IPR002126">
    <property type="entry name" value="Cadherin-like_dom"/>
</dbReference>
<dbReference type="OrthoDB" id="6250271at2759"/>
<evidence type="ECO:0000256" key="2">
    <source>
        <dbReference type="ARBA" id="ARBA00022692"/>
    </source>
</evidence>
<dbReference type="GO" id="GO:0005912">
    <property type="term" value="C:adherens junction"/>
    <property type="evidence" value="ECO:0007669"/>
    <property type="project" value="TreeGrafter"/>
</dbReference>
<keyword evidence="7 10" id="KW-0472">Membrane</keyword>
<evidence type="ECO:0000256" key="7">
    <source>
        <dbReference type="ARBA" id="ARBA00023136"/>
    </source>
</evidence>